<feature type="compositionally biased region" description="Low complexity" evidence="10">
    <location>
        <begin position="762"/>
        <end position="772"/>
    </location>
</feature>
<feature type="transmembrane region" description="Helical" evidence="11">
    <location>
        <begin position="161"/>
        <end position="183"/>
    </location>
</feature>
<dbReference type="CDD" id="cd19954">
    <property type="entry name" value="serpin42Dd-like_insects"/>
    <property type="match status" value="1"/>
</dbReference>
<evidence type="ECO:0000256" key="7">
    <source>
        <dbReference type="ARBA" id="ARBA00023136"/>
    </source>
</evidence>
<accession>A0A9P9YM65</accession>
<comment type="similarity">
    <text evidence="9">Belongs to the serpin family.</text>
</comment>
<dbReference type="GO" id="GO:0016020">
    <property type="term" value="C:membrane"/>
    <property type="evidence" value="ECO:0007669"/>
    <property type="project" value="UniProtKB-SubCell"/>
</dbReference>
<evidence type="ECO:0000259" key="12">
    <source>
        <dbReference type="SMART" id="SM00093"/>
    </source>
</evidence>
<feature type="region of interest" description="Disordered" evidence="10">
    <location>
        <begin position="908"/>
        <end position="951"/>
    </location>
</feature>
<dbReference type="Gene3D" id="2.30.39.10">
    <property type="entry name" value="Alpha-1-antitrypsin, domain 1"/>
    <property type="match status" value="1"/>
</dbReference>
<feature type="compositionally biased region" description="Basic and acidic residues" evidence="10">
    <location>
        <begin position="773"/>
        <end position="804"/>
    </location>
</feature>
<evidence type="ECO:0000256" key="11">
    <source>
        <dbReference type="SAM" id="Phobius"/>
    </source>
</evidence>
<evidence type="ECO:0000256" key="3">
    <source>
        <dbReference type="ARBA" id="ARBA00022690"/>
    </source>
</evidence>
<evidence type="ECO:0000313" key="13">
    <source>
        <dbReference type="EMBL" id="KAI8039543.1"/>
    </source>
</evidence>
<dbReference type="Pfam" id="PF00079">
    <property type="entry name" value="Serpin"/>
    <property type="match status" value="1"/>
</dbReference>
<dbReference type="GO" id="GO:0004867">
    <property type="term" value="F:serine-type endopeptidase inhibitor activity"/>
    <property type="evidence" value="ECO:0007669"/>
    <property type="project" value="UniProtKB-KW"/>
</dbReference>
<dbReference type="InterPro" id="IPR023796">
    <property type="entry name" value="Serpin_dom"/>
</dbReference>
<reference evidence="13" key="1">
    <citation type="journal article" date="2023" name="Genome Biol. Evol.">
        <title>Long-read-based Genome Assembly of Drosophila gunungcola Reveals Fewer Chemosensory Genes in Flower-breeding Species.</title>
        <authorList>
            <person name="Negi A."/>
            <person name="Liao B.Y."/>
            <person name="Yeh S.D."/>
        </authorList>
    </citation>
    <scope>NUCLEOTIDE SEQUENCE</scope>
    <source>
        <strain evidence="13">Sukarami</strain>
    </source>
</reference>
<dbReference type="InterPro" id="IPR042178">
    <property type="entry name" value="Serpin_sf_1"/>
</dbReference>
<evidence type="ECO:0000256" key="6">
    <source>
        <dbReference type="ARBA" id="ARBA00022989"/>
    </source>
</evidence>
<evidence type="ECO:0000256" key="5">
    <source>
        <dbReference type="ARBA" id="ARBA00022900"/>
    </source>
</evidence>
<feature type="domain" description="Serpin" evidence="12">
    <location>
        <begin position="1031"/>
        <end position="1350"/>
    </location>
</feature>
<dbReference type="InterPro" id="IPR036186">
    <property type="entry name" value="Serpin_sf"/>
</dbReference>
<keyword evidence="6 11" id="KW-1133">Transmembrane helix</keyword>
<feature type="compositionally biased region" description="Basic and acidic residues" evidence="10">
    <location>
        <begin position="692"/>
        <end position="704"/>
    </location>
</feature>
<dbReference type="EMBL" id="JAMKOV010000005">
    <property type="protein sequence ID" value="KAI8039543.1"/>
    <property type="molecule type" value="Genomic_DNA"/>
</dbReference>
<comment type="similarity">
    <text evidence="2">Belongs to the prominin family.</text>
</comment>
<evidence type="ECO:0000256" key="9">
    <source>
        <dbReference type="RuleBase" id="RU000411"/>
    </source>
</evidence>
<dbReference type="SUPFAM" id="SSF56574">
    <property type="entry name" value="Serpins"/>
    <property type="match status" value="1"/>
</dbReference>
<keyword evidence="3" id="KW-0646">Protease inhibitor</keyword>
<feature type="region of interest" description="Disordered" evidence="10">
    <location>
        <begin position="682"/>
        <end position="894"/>
    </location>
</feature>
<dbReference type="SMART" id="SM00093">
    <property type="entry name" value="SERPIN"/>
    <property type="match status" value="1"/>
</dbReference>
<keyword evidence="8" id="KW-0325">Glycoprotein</keyword>
<keyword evidence="7 11" id="KW-0472">Membrane</keyword>
<organism evidence="13 14">
    <name type="scientific">Drosophila gunungcola</name>
    <name type="common">fruit fly</name>
    <dbReference type="NCBI Taxonomy" id="103775"/>
    <lineage>
        <taxon>Eukaryota</taxon>
        <taxon>Metazoa</taxon>
        <taxon>Ecdysozoa</taxon>
        <taxon>Arthropoda</taxon>
        <taxon>Hexapoda</taxon>
        <taxon>Insecta</taxon>
        <taxon>Pterygota</taxon>
        <taxon>Neoptera</taxon>
        <taxon>Endopterygota</taxon>
        <taxon>Diptera</taxon>
        <taxon>Brachycera</taxon>
        <taxon>Muscomorpha</taxon>
        <taxon>Ephydroidea</taxon>
        <taxon>Drosophilidae</taxon>
        <taxon>Drosophila</taxon>
        <taxon>Sophophora</taxon>
    </lineage>
</organism>
<feature type="transmembrane region" description="Helical" evidence="11">
    <location>
        <begin position="103"/>
        <end position="121"/>
    </location>
</feature>
<feature type="compositionally biased region" description="Polar residues" evidence="10">
    <location>
        <begin position="829"/>
        <end position="838"/>
    </location>
</feature>
<feature type="compositionally biased region" description="Acidic residues" evidence="10">
    <location>
        <begin position="751"/>
        <end position="760"/>
    </location>
</feature>
<keyword evidence="14" id="KW-1185">Reference proteome</keyword>
<dbReference type="PANTHER" id="PTHR11238:SF9">
    <property type="entry name" value="PROMININ, ISOFORM D"/>
    <property type="match status" value="1"/>
</dbReference>
<comment type="subcellular location">
    <subcellularLocation>
        <location evidence="1">Membrane</location>
        <topology evidence="1">Multi-pass membrane protein</topology>
    </subcellularLocation>
</comment>
<sequence length="1351" mass="151202">MAGLGVGTAGGPTTSALAGSTIALATATTPATDAAAITTPATFFTYSIPGMDIAPGPFIFTYVSEFLSLITPEELPLDSIRDVLHKNTSLLDFASNAIKIESGFIALMSVFAILALVPLIATCAWCCGRRSTQDELDHIRNAPCHIRDESLEESLRCRKSAGLVTLWIVFILLTLSDFSIFYANSRLSAGIEMTPEMVKSAVHDVEVFLKDTHLQIKHKLDNGFHVSVERVVKDLEANAELIYRVLMLQETVGRALKLSQEASARMEELQIQLSVLQRQCTYRDRPLCDTLRIRSFEENGVVDALKTLASIRHRTTANAQQLTSTVNGLLRRLEGTWSSLQPAYSQLKEWADAYWSVGWIAGTVIVWVMLFMLMSYCCFLCESNANICLTFYGVFSLAVGGNAEVFVCRSLYDEDYSMLGKLLDKPGYAYAQEPQNGIIGELLRPAGVNRSVVNVGLGQALSKIADLRQFPKVSTAIDAISVSGRTLLSLTQSVQNILENMLQTSSFNLTTYRSSVGAPTPEKDLATFIDQMQRVALQDVATSSRMTTLGSRSKRLQASILQPLENLQNEILYHLTALELQRDPWAKQVNQTLNHLKSIQSYLENKAGEICHNMTRAYTDRLKAYLTTSRATMESQLGDTTTKCRPFYDTFDASRTFICRNMVDFIGLNLITVQTRLNVMQAAHSRNKGRQRRSDRSPDQEQRSGSRGRKKQRTSSAGASGRSGNREQSRERSTSSVTRPKPPLRRTATEETLDLADEDSTPSRQQQQQQPQRRQEQSQREMDRERVRERDQRSREREVSRGRDISAINTPVRSRSRQQLRHDPEDDNWGSSSGPSRANSHERDRESSQTRKILNIWQSRNKIKTPLRRQGTEEFDFDDGQEERGWQSQSQSQNQNLNQNLIQIQNHSHNQSSVSPEQRPDPRSQRSNLRTKPKLRSTNADRASSETVRRPITPVLSVNPDIPAAIPMPRTPMRLKSKVSLTARAVQDIVNKRNQHLSDRTVRWNKDESEDFEFEEVDAPKSPIPKRFTTLELASKVILELSDTNMVISPTAIDVALAQIYLGAAGETEAELKDVLGYPGSTKTEVLEALQRRSPEIKISSRIGIPILPNYQQMSRKYLHVEAGNVDLSFQGAHKINSWVSGKTKGRVVDLIDSSMLDDATKFPIKKVSSGNFYLPDERRSVAVKMLDHVGSFYYSFQDELDAHVAVIPFANSSLAMALIVPKTFRGIRKAEDNLKSLNLDGLISLPKFKIKYDQDLAQPLIDLGVKSIFNNADLSDLTKSKDKLRIDSIQHSAVIEVNEKGSKFAAAADDEILAGRSRRAGLLVTGNRPFLFAIVEGTKIFLFGRLSRPE</sequence>
<dbReference type="Proteomes" id="UP001059596">
    <property type="component" value="Unassembled WGS sequence"/>
</dbReference>
<dbReference type="InterPro" id="IPR008795">
    <property type="entry name" value="Prominin"/>
</dbReference>
<feature type="compositionally biased region" description="Polar residues" evidence="10">
    <location>
        <begin position="850"/>
        <end position="860"/>
    </location>
</feature>
<dbReference type="Gene3D" id="3.30.497.10">
    <property type="entry name" value="Antithrombin, subunit I, domain 2"/>
    <property type="match status" value="1"/>
</dbReference>
<protein>
    <recommendedName>
        <fullName evidence="12">Serpin domain-containing protein</fullName>
    </recommendedName>
</protein>
<keyword evidence="5" id="KW-0722">Serine protease inhibitor</keyword>
<evidence type="ECO:0000313" key="14">
    <source>
        <dbReference type="Proteomes" id="UP001059596"/>
    </source>
</evidence>
<proteinExistence type="inferred from homology"/>
<gene>
    <name evidence="13" type="ORF">M5D96_006957</name>
</gene>
<dbReference type="InterPro" id="IPR042185">
    <property type="entry name" value="Serpin_sf_2"/>
</dbReference>
<dbReference type="Pfam" id="PF05478">
    <property type="entry name" value="Prominin"/>
    <property type="match status" value="2"/>
</dbReference>
<evidence type="ECO:0000256" key="1">
    <source>
        <dbReference type="ARBA" id="ARBA00004141"/>
    </source>
</evidence>
<dbReference type="PANTHER" id="PTHR11238">
    <property type="entry name" value="PROMININ ISOFORM D-RELATED"/>
    <property type="match status" value="1"/>
</dbReference>
<keyword evidence="4 11" id="KW-0812">Transmembrane</keyword>
<evidence type="ECO:0000256" key="10">
    <source>
        <dbReference type="SAM" id="MobiDB-lite"/>
    </source>
</evidence>
<feature type="transmembrane region" description="Helical" evidence="11">
    <location>
        <begin position="353"/>
        <end position="376"/>
    </location>
</feature>
<evidence type="ECO:0000256" key="2">
    <source>
        <dbReference type="ARBA" id="ARBA00006058"/>
    </source>
</evidence>
<evidence type="ECO:0000256" key="4">
    <source>
        <dbReference type="ARBA" id="ARBA00022692"/>
    </source>
</evidence>
<feature type="compositionally biased region" description="Basic and acidic residues" evidence="10">
    <location>
        <begin position="839"/>
        <end position="849"/>
    </location>
</feature>
<name>A0A9P9YM65_9MUSC</name>
<evidence type="ECO:0000256" key="8">
    <source>
        <dbReference type="ARBA" id="ARBA00023180"/>
    </source>
</evidence>
<feature type="compositionally biased region" description="Basic and acidic residues" evidence="10">
    <location>
        <begin position="724"/>
        <end position="733"/>
    </location>
</feature>
<comment type="caution">
    <text evidence="13">The sequence shown here is derived from an EMBL/GenBank/DDBJ whole genome shotgun (WGS) entry which is preliminary data.</text>
</comment>